<evidence type="ECO:0000313" key="1">
    <source>
        <dbReference type="EMBL" id="KAJ6409027.1"/>
    </source>
</evidence>
<name>A0AAD6JR49_9ROSI</name>
<dbReference type="EMBL" id="JAPFFJ010000015">
    <property type="protein sequence ID" value="KAJ6409027.1"/>
    <property type="molecule type" value="Genomic_DNA"/>
</dbReference>
<reference evidence="1 2" key="1">
    <citation type="journal article" date="2023" name="Int. J. Mol. Sci.">
        <title>De Novo Assembly and Annotation of 11 Diverse Shrub Willow (Salix) Genomes Reveals Novel Gene Organization in Sex-Linked Regions.</title>
        <authorList>
            <person name="Hyden B."/>
            <person name="Feng K."/>
            <person name="Yates T.B."/>
            <person name="Jawdy S."/>
            <person name="Cereghino C."/>
            <person name="Smart L.B."/>
            <person name="Muchero W."/>
        </authorList>
    </citation>
    <scope>NUCLEOTIDE SEQUENCE [LARGE SCALE GENOMIC DNA]</scope>
    <source>
        <tissue evidence="1">Shoot tip</tissue>
    </source>
</reference>
<comment type="caution">
    <text evidence="1">The sequence shown here is derived from an EMBL/GenBank/DDBJ whole genome shotgun (WGS) entry which is preliminary data.</text>
</comment>
<dbReference type="Proteomes" id="UP001162972">
    <property type="component" value="Chromosome 9"/>
</dbReference>
<evidence type="ECO:0000313" key="2">
    <source>
        <dbReference type="Proteomes" id="UP001162972"/>
    </source>
</evidence>
<dbReference type="AlphaFoldDB" id="A0AAD6JR49"/>
<keyword evidence="2" id="KW-1185">Reference proteome</keyword>
<gene>
    <name evidence="1" type="ORF">OIU84_008673</name>
</gene>
<protein>
    <submittedName>
        <fullName evidence="1">Uncharacterized protein</fullName>
    </submittedName>
</protein>
<proteinExistence type="predicted"/>
<sequence length="81" mass="8999">MGGGHFITGSACYAGNAWQGVTLPCMNNMGARYSWSHSILLFDSGGEAKMLKKMSKPYSFRWFPETERAWAFGIAMAELQL</sequence>
<accession>A0AAD6JR49</accession>
<organism evidence="1 2">
    <name type="scientific">Salix udensis</name>
    <dbReference type="NCBI Taxonomy" id="889485"/>
    <lineage>
        <taxon>Eukaryota</taxon>
        <taxon>Viridiplantae</taxon>
        <taxon>Streptophyta</taxon>
        <taxon>Embryophyta</taxon>
        <taxon>Tracheophyta</taxon>
        <taxon>Spermatophyta</taxon>
        <taxon>Magnoliopsida</taxon>
        <taxon>eudicotyledons</taxon>
        <taxon>Gunneridae</taxon>
        <taxon>Pentapetalae</taxon>
        <taxon>rosids</taxon>
        <taxon>fabids</taxon>
        <taxon>Malpighiales</taxon>
        <taxon>Salicaceae</taxon>
        <taxon>Saliceae</taxon>
        <taxon>Salix</taxon>
    </lineage>
</organism>